<keyword evidence="10" id="KW-1185">Reference proteome</keyword>
<evidence type="ECO:0000256" key="3">
    <source>
        <dbReference type="ARBA" id="ARBA00023134"/>
    </source>
</evidence>
<feature type="binding site" evidence="4">
    <location>
        <begin position="107"/>
        <end position="109"/>
    </location>
    <ligand>
        <name>GTP</name>
        <dbReference type="ChEBI" id="CHEBI:37565"/>
    </ligand>
</feature>
<evidence type="ECO:0000256" key="2">
    <source>
        <dbReference type="ARBA" id="ARBA00022741"/>
    </source>
</evidence>
<sequence length="395" mass="42190">MFEPIELTSDAIIKVIGIGGGGSNAVEHMLREHIEGVDFFAVNTDAQALRKMTIGQTIQIGNSITKGLGAGANPEIGRNSAEEDRDILKTTIEGADMIFIAAGMGGGTGTGAAPIVAEIAKNLGILTVAVVTKPFNFEGKKRMNFAEKGISELSKYVDSLITIPNDKLLKVLGRGVSLLDAFSAANDVLKGAVQGIAELITRPGLMNVDFADVRTVMSEMGYAMMGAGIGCGDDRAEEASELAIASPLLEDIDLSGARGVLVNITSGLDLRLDEFETVGNTIRSFASDNATVVIGTALDPDISNELRVTVVATGIGVDTRLDTNSTKLSNSKTTIKIVGQNHYHNNHNYENQRVPNFLKESRHKSLISKHQDDISLIDKDMDYLDIPAFLRKQSD</sequence>
<dbReference type="SUPFAM" id="SSF55307">
    <property type="entry name" value="Tubulin C-terminal domain-like"/>
    <property type="match status" value="1"/>
</dbReference>
<evidence type="ECO:0000256" key="4">
    <source>
        <dbReference type="HAMAP-Rule" id="MF_00909"/>
    </source>
</evidence>
<reference evidence="9" key="1">
    <citation type="submission" date="2022-05" db="EMBL/GenBank/DDBJ databases">
        <title>Impact of host demography and evolutionary history on endosymbiont molecular evolution: a test in carpenter ants (Genus Camponotus) and their Blochmannia endosymbionts.</title>
        <authorList>
            <person name="Manthey J.D."/>
            <person name="Giron J.C."/>
            <person name="Hruska J.P."/>
        </authorList>
    </citation>
    <scope>NUCLEOTIDE SEQUENCE</scope>
    <source>
        <strain evidence="9">C-006</strain>
    </source>
</reference>
<dbReference type="InterPro" id="IPR020805">
    <property type="entry name" value="Cell_div_FtsZ_CS"/>
</dbReference>
<evidence type="ECO:0000256" key="5">
    <source>
        <dbReference type="NCBIfam" id="TIGR00065"/>
    </source>
</evidence>
<feature type="binding site" evidence="4">
    <location>
        <position position="186"/>
    </location>
    <ligand>
        <name>GTP</name>
        <dbReference type="ChEBI" id="CHEBI:37565"/>
    </ligand>
</feature>
<dbReference type="SMART" id="SM00865">
    <property type="entry name" value="Tubulin_C"/>
    <property type="match status" value="1"/>
</dbReference>
<dbReference type="SUPFAM" id="SSF52490">
    <property type="entry name" value="Tubulin nucleotide-binding domain-like"/>
    <property type="match status" value="1"/>
</dbReference>
<keyword evidence="3 4" id="KW-0342">GTP-binding</keyword>
<keyword evidence="4 6" id="KW-0131">Cell cycle</keyword>
<dbReference type="Gene3D" id="3.30.1330.20">
    <property type="entry name" value="Tubulin/FtsZ, C-terminal domain"/>
    <property type="match status" value="1"/>
</dbReference>
<keyword evidence="2 4" id="KW-0547">Nucleotide-binding</keyword>
<feature type="domain" description="Tubulin/FtsZ 2-layer sandwich" evidence="8">
    <location>
        <begin position="206"/>
        <end position="324"/>
    </location>
</feature>
<evidence type="ECO:0000256" key="1">
    <source>
        <dbReference type="ARBA" id="ARBA00009690"/>
    </source>
</evidence>
<dbReference type="PANTHER" id="PTHR30314">
    <property type="entry name" value="CELL DIVISION PROTEIN FTSZ-RELATED"/>
    <property type="match status" value="1"/>
</dbReference>
<dbReference type="GO" id="GO:0051301">
    <property type="term" value="P:cell division"/>
    <property type="evidence" value="ECO:0007669"/>
    <property type="project" value="UniProtKB-KW"/>
</dbReference>
<dbReference type="SMART" id="SM00864">
    <property type="entry name" value="Tubulin"/>
    <property type="match status" value="1"/>
</dbReference>
<dbReference type="HAMAP" id="MF_00909">
    <property type="entry name" value="FtsZ"/>
    <property type="match status" value="1"/>
</dbReference>
<dbReference type="InterPro" id="IPR000158">
    <property type="entry name" value="Cell_div_FtsZ"/>
</dbReference>
<dbReference type="PROSITE" id="PS01135">
    <property type="entry name" value="FTSZ_2"/>
    <property type="match status" value="1"/>
</dbReference>
<feature type="binding site" evidence="4">
    <location>
        <begin position="20"/>
        <end position="24"/>
    </location>
    <ligand>
        <name>GTP</name>
        <dbReference type="ChEBI" id="CHEBI:37565"/>
    </ligand>
</feature>
<feature type="domain" description="Tubulin/FtsZ GTPase" evidence="7">
    <location>
        <begin position="12"/>
        <end position="204"/>
    </location>
</feature>
<evidence type="ECO:0000256" key="6">
    <source>
        <dbReference type="RuleBase" id="RU000631"/>
    </source>
</evidence>
<proteinExistence type="inferred from homology"/>
<name>A0ABY4STX7_9ENTR</name>
<dbReference type="Pfam" id="PF00091">
    <property type="entry name" value="Tubulin"/>
    <property type="match status" value="1"/>
</dbReference>
<evidence type="ECO:0000259" key="8">
    <source>
        <dbReference type="SMART" id="SM00865"/>
    </source>
</evidence>
<evidence type="ECO:0000313" key="9">
    <source>
        <dbReference type="EMBL" id="URJ25409.1"/>
    </source>
</evidence>
<comment type="similarity">
    <text evidence="1 4 6">Belongs to the FtsZ family.</text>
</comment>
<comment type="function">
    <text evidence="4 6">Essential cell division protein that forms a contractile ring structure (Z ring) at the future cell division site. The regulation of the ring assembly controls the timing and the location of cell division. One of the functions of the FtsZ ring is to recruit other cell division proteins to the septum to produce a new cell wall between the dividing cells. Binds GTP and shows GTPase activity.</text>
</comment>
<dbReference type="InterPro" id="IPR037103">
    <property type="entry name" value="Tubulin/FtsZ-like_C"/>
</dbReference>
<dbReference type="InterPro" id="IPR008280">
    <property type="entry name" value="Tub_FtsZ_C"/>
</dbReference>
<dbReference type="InterPro" id="IPR024757">
    <property type="entry name" value="FtsZ_C"/>
</dbReference>
<dbReference type="Proteomes" id="UP001056834">
    <property type="component" value="Chromosome"/>
</dbReference>
<dbReference type="PROSITE" id="PS01134">
    <property type="entry name" value="FTSZ_1"/>
    <property type="match status" value="1"/>
</dbReference>
<dbReference type="InterPro" id="IPR036525">
    <property type="entry name" value="Tubulin/FtsZ_GTPase_sf"/>
</dbReference>
<feature type="binding site" evidence="4">
    <location>
        <position position="138"/>
    </location>
    <ligand>
        <name>GTP</name>
        <dbReference type="ChEBI" id="CHEBI:37565"/>
    </ligand>
</feature>
<dbReference type="CDD" id="cd02201">
    <property type="entry name" value="FtsZ_type1"/>
    <property type="match status" value="1"/>
</dbReference>
<dbReference type="InterPro" id="IPR045061">
    <property type="entry name" value="FtsZ/CetZ"/>
</dbReference>
<dbReference type="EMBL" id="CP097762">
    <property type="protein sequence ID" value="URJ25409.1"/>
    <property type="molecule type" value="Genomic_DNA"/>
</dbReference>
<dbReference type="PANTHER" id="PTHR30314:SF3">
    <property type="entry name" value="MITOCHONDRIAL DIVISION PROTEIN FSZA"/>
    <property type="match status" value="1"/>
</dbReference>
<protein>
    <recommendedName>
        <fullName evidence="4 5">Cell division protein FtsZ</fullName>
    </recommendedName>
</protein>
<dbReference type="PRINTS" id="PR00423">
    <property type="entry name" value="CELLDVISFTSZ"/>
</dbReference>
<evidence type="ECO:0000313" key="10">
    <source>
        <dbReference type="Proteomes" id="UP001056834"/>
    </source>
</evidence>
<dbReference type="Pfam" id="PF12327">
    <property type="entry name" value="FtsZ_C"/>
    <property type="match status" value="1"/>
</dbReference>
<feature type="binding site" evidence="4">
    <location>
        <position position="142"/>
    </location>
    <ligand>
        <name>GTP</name>
        <dbReference type="ChEBI" id="CHEBI:37565"/>
    </ligand>
</feature>
<keyword evidence="4 6" id="KW-0132">Cell division</keyword>
<dbReference type="InterPro" id="IPR003008">
    <property type="entry name" value="Tubulin_FtsZ_GTPase"/>
</dbReference>
<accession>A0ABY4STX7</accession>
<dbReference type="InterPro" id="IPR018316">
    <property type="entry name" value="Tubulin/FtsZ_2-layer-sand-dom"/>
</dbReference>
<evidence type="ECO:0000259" key="7">
    <source>
        <dbReference type="SMART" id="SM00864"/>
    </source>
</evidence>
<dbReference type="RefSeq" id="WP_250223540.1">
    <property type="nucleotide sequence ID" value="NZ_CP097762.1"/>
</dbReference>
<gene>
    <name evidence="4 9" type="primary">ftsZ</name>
    <name evidence="9" type="ORF">M9405_00630</name>
</gene>
<comment type="subcellular location">
    <subcellularLocation>
        <location evidence="4">Cytoplasm</location>
    </subcellularLocation>
    <text evidence="4">Assembles at midcell at the inner surface of the cytoplasmic membrane.</text>
</comment>
<dbReference type="Gene3D" id="3.40.50.1440">
    <property type="entry name" value="Tubulin/FtsZ, GTPase domain"/>
    <property type="match status" value="1"/>
</dbReference>
<keyword evidence="4 6" id="KW-0717">Septation</keyword>
<keyword evidence="4" id="KW-0963">Cytoplasm</keyword>
<dbReference type="NCBIfam" id="TIGR00065">
    <property type="entry name" value="ftsZ"/>
    <property type="match status" value="1"/>
</dbReference>
<comment type="subunit">
    <text evidence="4">Homodimer. Polymerizes to form a dynamic ring structure in a strictly GTP-dependent manner. Interacts directly with several other division proteins.</text>
</comment>
<organism evidence="9 10">
    <name type="scientific">Candidatus Blochmannia ocreatus</name>
    <name type="common">nom. nud.</name>
    <dbReference type="NCBI Taxonomy" id="251538"/>
    <lineage>
        <taxon>Bacteria</taxon>
        <taxon>Pseudomonadati</taxon>
        <taxon>Pseudomonadota</taxon>
        <taxon>Gammaproteobacteria</taxon>
        <taxon>Enterobacterales</taxon>
        <taxon>Enterobacteriaceae</taxon>
        <taxon>ant endosymbionts</taxon>
        <taxon>Candidatus Blochmanniella</taxon>
    </lineage>
</organism>